<keyword evidence="2" id="KW-0436">Ligase</keyword>
<dbReference type="PANTHER" id="PTHR10099:SF1">
    <property type="entry name" value="PHOSPHORIBOSYLFORMYLGLYCINAMIDINE SYNTHASE"/>
    <property type="match status" value="1"/>
</dbReference>
<evidence type="ECO:0000256" key="6">
    <source>
        <dbReference type="ARBA" id="ARBA00022840"/>
    </source>
</evidence>
<dbReference type="HOGENOM" id="CLU_001031_3_0_12"/>
<dbReference type="InterPro" id="IPR010075">
    <property type="entry name" value="PRibForGlyAmidine_synth_PurQ"/>
</dbReference>
<dbReference type="CDD" id="cd01740">
    <property type="entry name" value="GATase1_FGAR_AT"/>
    <property type="match status" value="1"/>
</dbReference>
<dbReference type="PANTHER" id="PTHR10099">
    <property type="entry name" value="PHOSPHORIBOSYLFORMYLGLYCINAMIDINE SYNTHASE"/>
    <property type="match status" value="1"/>
</dbReference>
<dbReference type="PROSITE" id="PS51273">
    <property type="entry name" value="GATASE_TYPE_1"/>
    <property type="match status" value="1"/>
</dbReference>
<dbReference type="Proteomes" id="UP000011705">
    <property type="component" value="Chromosome"/>
</dbReference>
<dbReference type="Gene3D" id="3.40.50.880">
    <property type="match status" value="1"/>
</dbReference>
<keyword evidence="6" id="KW-0067">ATP-binding</keyword>
<protein>
    <submittedName>
        <fullName evidence="8">Phosphoribosylformylglycinamidine synthase 1</fullName>
    </submittedName>
</protein>
<dbReference type="SMART" id="SM01211">
    <property type="entry name" value="GATase_5"/>
    <property type="match status" value="1"/>
</dbReference>
<dbReference type="EMBL" id="AGDV01000001">
    <property type="protein sequence ID" value="EMB35999.1"/>
    <property type="molecule type" value="Genomic_DNA"/>
</dbReference>
<dbReference type="PATRIC" id="fig|999432.5.peg.197"/>
<dbReference type="AlphaFoldDB" id="A0A0E2E7M0"/>
<evidence type="ECO:0000256" key="7">
    <source>
        <dbReference type="ARBA" id="ARBA00022962"/>
    </source>
</evidence>
<gene>
    <name evidence="8" type="ORF">HMPREF9726_00191</name>
</gene>
<evidence type="ECO:0000256" key="5">
    <source>
        <dbReference type="ARBA" id="ARBA00022801"/>
    </source>
</evidence>
<comment type="caution">
    <text evidence="8">The sequence shown here is derived from an EMBL/GenBank/DDBJ whole genome shotgun (WGS) entry which is preliminary data.</text>
</comment>
<keyword evidence="5" id="KW-0378">Hydrolase</keyword>
<keyword evidence="7" id="KW-0315">Glutamine amidotransferase</keyword>
<dbReference type="GO" id="GO:0016787">
    <property type="term" value="F:hydrolase activity"/>
    <property type="evidence" value="ECO:0007669"/>
    <property type="project" value="UniProtKB-KW"/>
</dbReference>
<evidence type="ECO:0000256" key="2">
    <source>
        <dbReference type="ARBA" id="ARBA00022598"/>
    </source>
</evidence>
<organism evidence="8">
    <name type="scientific">Treponema denticola H-22</name>
    <dbReference type="NCBI Taxonomy" id="999432"/>
    <lineage>
        <taxon>Bacteria</taxon>
        <taxon>Pseudomonadati</taxon>
        <taxon>Spirochaetota</taxon>
        <taxon>Spirochaetia</taxon>
        <taxon>Spirochaetales</taxon>
        <taxon>Treponemataceae</taxon>
        <taxon>Treponema</taxon>
    </lineage>
</organism>
<dbReference type="InterPro" id="IPR029062">
    <property type="entry name" value="Class_I_gatase-like"/>
</dbReference>
<dbReference type="SUPFAM" id="SSF52317">
    <property type="entry name" value="Class I glutamine amidotransferase-like"/>
    <property type="match status" value="1"/>
</dbReference>
<dbReference type="Pfam" id="PF13507">
    <property type="entry name" value="GATase_5"/>
    <property type="match status" value="1"/>
</dbReference>
<evidence type="ECO:0000256" key="4">
    <source>
        <dbReference type="ARBA" id="ARBA00022755"/>
    </source>
</evidence>
<reference evidence="8" key="1">
    <citation type="submission" date="2012-01" db="EMBL/GenBank/DDBJ databases">
        <title>The Genome Sequence of Treponema denticola H-22.</title>
        <authorList>
            <consortium name="The Broad Institute Genome Sequencing Platform"/>
            <person name="Earl A."/>
            <person name="Ward D."/>
            <person name="Feldgarden M."/>
            <person name="Gevers D."/>
            <person name="Blanton J.M."/>
            <person name="Fenno C.J."/>
            <person name="Baranova O.V."/>
            <person name="Mathney J."/>
            <person name="Dewhirst F.E."/>
            <person name="Izard J."/>
            <person name="Young S.K."/>
            <person name="Zeng Q."/>
            <person name="Gargeya S."/>
            <person name="Fitzgerald M."/>
            <person name="Haas B."/>
            <person name="Abouelleil A."/>
            <person name="Alvarado L."/>
            <person name="Arachchi H.M."/>
            <person name="Berlin A."/>
            <person name="Chapman S.B."/>
            <person name="Gearin G."/>
            <person name="Goldberg J."/>
            <person name="Griggs A."/>
            <person name="Gujja S."/>
            <person name="Hansen M."/>
            <person name="Heiman D."/>
            <person name="Howarth C."/>
            <person name="Larimer J."/>
            <person name="Lui A."/>
            <person name="MacDonald P.J.P."/>
            <person name="McCowen C."/>
            <person name="Montmayeur A."/>
            <person name="Murphy C."/>
            <person name="Neiman D."/>
            <person name="Pearson M."/>
            <person name="Priest M."/>
            <person name="Roberts A."/>
            <person name="Saif S."/>
            <person name="Shea T."/>
            <person name="Sisk P."/>
            <person name="Stolte C."/>
            <person name="Sykes S."/>
            <person name="Wortman J."/>
            <person name="Nusbaum C."/>
            <person name="Birren B."/>
        </authorList>
    </citation>
    <scope>NUCLEOTIDE SEQUENCE [LARGE SCALE GENOMIC DNA]</scope>
    <source>
        <strain evidence="8">H-22</strain>
    </source>
</reference>
<name>A0A0E2E7M0_TREDN</name>
<dbReference type="GO" id="GO:0005737">
    <property type="term" value="C:cytoplasm"/>
    <property type="evidence" value="ECO:0007669"/>
    <property type="project" value="TreeGrafter"/>
</dbReference>
<keyword evidence="4" id="KW-0658">Purine biosynthesis</keyword>
<evidence type="ECO:0000256" key="1">
    <source>
        <dbReference type="ARBA" id="ARBA00022490"/>
    </source>
</evidence>
<proteinExistence type="predicted"/>
<accession>A0A0E2E7M0</accession>
<keyword evidence="3" id="KW-0547">Nucleotide-binding</keyword>
<dbReference type="RefSeq" id="WP_002682743.1">
    <property type="nucleotide sequence ID" value="NZ_CM001795.1"/>
</dbReference>
<dbReference type="NCBIfam" id="TIGR01737">
    <property type="entry name" value="FGAM_synth_I"/>
    <property type="match status" value="1"/>
</dbReference>
<evidence type="ECO:0000256" key="3">
    <source>
        <dbReference type="ARBA" id="ARBA00022741"/>
    </source>
</evidence>
<evidence type="ECO:0000313" key="8">
    <source>
        <dbReference type="EMBL" id="EMB35999.1"/>
    </source>
</evidence>
<dbReference type="GO" id="GO:0006189">
    <property type="term" value="P:'de novo' IMP biosynthetic process"/>
    <property type="evidence" value="ECO:0007669"/>
    <property type="project" value="InterPro"/>
</dbReference>
<dbReference type="PIRSF" id="PIRSF001586">
    <property type="entry name" value="FGAM_synth_I"/>
    <property type="match status" value="1"/>
</dbReference>
<keyword evidence="1" id="KW-0963">Cytoplasm</keyword>
<sequence length="271" mass="29821">MMKPRALVLHATGTNRDGDAARALELAGAAPEIVHINKLKAKEKNWKDYEILVIPGGFSYADALGAGKLFALDLSNYFFDEVSEFVAAGKPVIGICNGFQVLVKSGILPGKEKDGKVILDKDGYKNRQATLTYNKQGRFECRFTTMIPQKSNCIWTKDLKGNIHCPIAHGEGRFLTDSQKTLDDLFEKGQIALVYGGKDAEKSIPANGEYPFNPNGSLADIAGICNTKGNVLGLMPHPENNVVIRERDSEEEKERTKLCLDMWKAGVNYVL</sequence>
<dbReference type="GO" id="GO:0004642">
    <property type="term" value="F:phosphoribosylformylglycinamidine synthase activity"/>
    <property type="evidence" value="ECO:0007669"/>
    <property type="project" value="InterPro"/>
</dbReference>
<dbReference type="GO" id="GO:0005524">
    <property type="term" value="F:ATP binding"/>
    <property type="evidence" value="ECO:0007669"/>
    <property type="project" value="UniProtKB-KW"/>
</dbReference>